<protein>
    <submittedName>
        <fullName evidence="2">Uncharacterized protein</fullName>
    </submittedName>
</protein>
<proteinExistence type="predicted"/>
<dbReference type="OMA" id="CNAKFFL"/>
<dbReference type="WBParaSite" id="nRc.2.0.1.t05415-RA">
    <property type="protein sequence ID" value="nRc.2.0.1.t05415-RA"/>
    <property type="gene ID" value="nRc.2.0.1.g05415"/>
</dbReference>
<dbReference type="AlphaFoldDB" id="A0A915HVP2"/>
<keyword evidence="1" id="KW-1185">Reference proteome</keyword>
<organism evidence="1 2">
    <name type="scientific">Romanomermis culicivorax</name>
    <name type="common">Nematode worm</name>
    <dbReference type="NCBI Taxonomy" id="13658"/>
    <lineage>
        <taxon>Eukaryota</taxon>
        <taxon>Metazoa</taxon>
        <taxon>Ecdysozoa</taxon>
        <taxon>Nematoda</taxon>
        <taxon>Enoplea</taxon>
        <taxon>Dorylaimia</taxon>
        <taxon>Mermithida</taxon>
        <taxon>Mermithoidea</taxon>
        <taxon>Mermithidae</taxon>
        <taxon>Romanomermis</taxon>
    </lineage>
</organism>
<name>A0A915HVP2_ROMCU</name>
<sequence length="233" mass="25490">MGITFTLHAETQEKKAWSQSCPPGTPVVRCKADPCSVNSCPKYPNAECRANYCGGCNADFYIKGRKGDNRKATMPTNVKLAISRKVTVVSFLAGKPLVQCFVDPCQVNKCPNYPDATCKANYCGVCTAEFYVNGRKVDCGRKQSSGSNVKPVCPRDKPLVQCFDNPCHSTKCTAHPDAVCKPDYCGGCNAVFYVNGQKYKVSHFLEVACQNELGAMLQRALTSKIQVVPFPYI</sequence>
<reference evidence="2" key="1">
    <citation type="submission" date="2022-11" db="UniProtKB">
        <authorList>
            <consortium name="WormBaseParasite"/>
        </authorList>
    </citation>
    <scope>IDENTIFICATION</scope>
</reference>
<evidence type="ECO:0000313" key="1">
    <source>
        <dbReference type="Proteomes" id="UP000887565"/>
    </source>
</evidence>
<evidence type="ECO:0000313" key="2">
    <source>
        <dbReference type="WBParaSite" id="nRc.2.0.1.t05415-RA"/>
    </source>
</evidence>
<dbReference type="Proteomes" id="UP000887565">
    <property type="component" value="Unplaced"/>
</dbReference>
<accession>A0A915HVP2</accession>